<reference evidence="2" key="1">
    <citation type="submission" date="2020-07" db="EMBL/GenBank/DDBJ databases">
        <title>Multicomponent nature underlies the extraordinary mechanical properties of spider dragline silk.</title>
        <authorList>
            <person name="Kono N."/>
            <person name="Nakamura H."/>
            <person name="Mori M."/>
            <person name="Yoshida Y."/>
            <person name="Ohtoshi R."/>
            <person name="Malay A.D."/>
            <person name="Moran D.A.P."/>
            <person name="Tomita M."/>
            <person name="Numata K."/>
            <person name="Arakawa K."/>
        </authorList>
    </citation>
    <scope>NUCLEOTIDE SEQUENCE</scope>
</reference>
<protein>
    <submittedName>
        <fullName evidence="2">Uncharacterized protein</fullName>
    </submittedName>
</protein>
<dbReference type="EMBL" id="BMAO01036943">
    <property type="protein sequence ID" value="GFR14212.1"/>
    <property type="molecule type" value="Genomic_DNA"/>
</dbReference>
<name>A0A8X6LMV5_TRICU</name>
<gene>
    <name evidence="2" type="ORF">TNCT_311142</name>
</gene>
<proteinExistence type="predicted"/>
<sequence>MSKPLAAAGERMPMTVLCLQSSLIFRISLCSASSPPYREAIHSFLPNHNGNGRECVAYRTFLFDEEAIMHLGDTVLSKKVQLHLLVMPKRKSNLSLKTRERPCQRLQRENKSQQDRESRLINCGLRISMSSSNASSSEKNERLHTSVSQSLESDDSRKQRLEDDRIRNAASLRLELSDSGEQRLESYRSYHQNQRDFKSQEQHDFCVIEQCDQYHESQEQRIECLAQLRESMSAICLSETNFDRERRLVTARQMKSAAWRIESEEYRRQRLNNDQIRRTNGRNIAWREEYNNGFYYDAQINYSAASEIGPMEMPILRLFIIMIPHDAVLIESLYLIMIRGIT</sequence>
<dbReference type="Proteomes" id="UP000887116">
    <property type="component" value="Unassembled WGS sequence"/>
</dbReference>
<evidence type="ECO:0000313" key="2">
    <source>
        <dbReference type="EMBL" id="GFR14212.1"/>
    </source>
</evidence>
<feature type="region of interest" description="Disordered" evidence="1">
    <location>
        <begin position="96"/>
        <end position="117"/>
    </location>
</feature>
<evidence type="ECO:0000256" key="1">
    <source>
        <dbReference type="SAM" id="MobiDB-lite"/>
    </source>
</evidence>
<keyword evidence="3" id="KW-1185">Reference proteome</keyword>
<evidence type="ECO:0000313" key="3">
    <source>
        <dbReference type="Proteomes" id="UP000887116"/>
    </source>
</evidence>
<feature type="compositionally biased region" description="Basic and acidic residues" evidence="1">
    <location>
        <begin position="154"/>
        <end position="164"/>
    </location>
</feature>
<organism evidence="2 3">
    <name type="scientific">Trichonephila clavata</name>
    <name type="common">Joro spider</name>
    <name type="synonym">Nephila clavata</name>
    <dbReference type="NCBI Taxonomy" id="2740835"/>
    <lineage>
        <taxon>Eukaryota</taxon>
        <taxon>Metazoa</taxon>
        <taxon>Ecdysozoa</taxon>
        <taxon>Arthropoda</taxon>
        <taxon>Chelicerata</taxon>
        <taxon>Arachnida</taxon>
        <taxon>Araneae</taxon>
        <taxon>Araneomorphae</taxon>
        <taxon>Entelegynae</taxon>
        <taxon>Araneoidea</taxon>
        <taxon>Nephilidae</taxon>
        <taxon>Trichonephila</taxon>
    </lineage>
</organism>
<accession>A0A8X6LMV5</accession>
<dbReference type="AlphaFoldDB" id="A0A8X6LMV5"/>
<feature type="compositionally biased region" description="Basic and acidic residues" evidence="1">
    <location>
        <begin position="97"/>
        <end position="117"/>
    </location>
</feature>
<dbReference type="OrthoDB" id="1728974at2759"/>
<comment type="caution">
    <text evidence="2">The sequence shown here is derived from an EMBL/GenBank/DDBJ whole genome shotgun (WGS) entry which is preliminary data.</text>
</comment>
<feature type="region of interest" description="Disordered" evidence="1">
    <location>
        <begin position="131"/>
        <end position="164"/>
    </location>
</feature>